<comment type="caution">
    <text evidence="8">The sequence shown here is derived from an EMBL/GenBank/DDBJ whole genome shotgun (WGS) entry which is preliminary data.</text>
</comment>
<dbReference type="InterPro" id="IPR020843">
    <property type="entry name" value="ER"/>
</dbReference>
<name>A0ABR4P3K3_9HELO</name>
<comment type="cofactor">
    <cofactor evidence="1 6">
        <name>Zn(2+)</name>
        <dbReference type="ChEBI" id="CHEBI:29105"/>
    </cofactor>
</comment>
<dbReference type="Gene3D" id="3.40.50.720">
    <property type="entry name" value="NAD(P)-binding Rossmann-like Domain"/>
    <property type="match status" value="1"/>
</dbReference>
<proteinExistence type="inferred from homology"/>
<dbReference type="InterPro" id="IPR002328">
    <property type="entry name" value="ADH_Zn_CS"/>
</dbReference>
<dbReference type="InterPro" id="IPR013154">
    <property type="entry name" value="ADH-like_N"/>
</dbReference>
<evidence type="ECO:0000259" key="7">
    <source>
        <dbReference type="SMART" id="SM00829"/>
    </source>
</evidence>
<dbReference type="Pfam" id="PF00107">
    <property type="entry name" value="ADH_zinc_N"/>
    <property type="match status" value="1"/>
</dbReference>
<evidence type="ECO:0000313" key="8">
    <source>
        <dbReference type="EMBL" id="KAL3417888.1"/>
    </source>
</evidence>
<gene>
    <name evidence="8" type="ORF">PVAG01_10898</name>
</gene>
<dbReference type="InterPro" id="IPR013149">
    <property type="entry name" value="ADH-like_C"/>
</dbReference>
<keyword evidence="9" id="KW-1185">Reference proteome</keyword>
<sequence>MPSLPKTYKAAIFEQPNSSLKVIDVELKHPGPGQVLVKVLTCGVCHSDAMVQNGALGSQFPRVPGHEIIGDIVELGEGVSNWVIGDRVGGGWHGGHDGTCKQCRRGLYQMCSNGTVNGVYIDGGYAEYVLLRTEAVVRVPKDADPAEYAPLLCAGLTVFNSMRRLNIGAGELVAIQGLGGLGHLAVQYANKMGFKVVALSNGSSKAEFAKKLGAHEYIDTSKEDGPAKLAALGGAAMIVSTAPNPAVIPPLLNGLQAGGHLLLLAPVGPVEIDTVTLLQKAASVSSFPCGHAWDAEDTIEFTKLHEIKCLIEKFPLADAQKAFEHTLGGHVRFRSVLVME</sequence>
<evidence type="ECO:0000256" key="4">
    <source>
        <dbReference type="ARBA" id="ARBA00022833"/>
    </source>
</evidence>
<evidence type="ECO:0000256" key="5">
    <source>
        <dbReference type="ARBA" id="ARBA00023002"/>
    </source>
</evidence>
<evidence type="ECO:0000256" key="2">
    <source>
        <dbReference type="ARBA" id="ARBA00008072"/>
    </source>
</evidence>
<comment type="similarity">
    <text evidence="2 6">Belongs to the zinc-containing alcohol dehydrogenase family.</text>
</comment>
<evidence type="ECO:0000256" key="1">
    <source>
        <dbReference type="ARBA" id="ARBA00001947"/>
    </source>
</evidence>
<dbReference type="SUPFAM" id="SSF50129">
    <property type="entry name" value="GroES-like"/>
    <property type="match status" value="1"/>
</dbReference>
<evidence type="ECO:0000256" key="6">
    <source>
        <dbReference type="RuleBase" id="RU361277"/>
    </source>
</evidence>
<reference evidence="8 9" key="1">
    <citation type="submission" date="2024-06" db="EMBL/GenBank/DDBJ databases">
        <title>Complete genome of Phlyctema vagabunda strain 19-DSS-EL-015.</title>
        <authorList>
            <person name="Fiorenzani C."/>
        </authorList>
    </citation>
    <scope>NUCLEOTIDE SEQUENCE [LARGE SCALE GENOMIC DNA]</scope>
    <source>
        <strain evidence="8 9">19-DSS-EL-015</strain>
    </source>
</reference>
<dbReference type="PROSITE" id="PS00059">
    <property type="entry name" value="ADH_ZINC"/>
    <property type="match status" value="1"/>
</dbReference>
<organism evidence="8 9">
    <name type="scientific">Phlyctema vagabunda</name>
    <dbReference type="NCBI Taxonomy" id="108571"/>
    <lineage>
        <taxon>Eukaryota</taxon>
        <taxon>Fungi</taxon>
        <taxon>Dikarya</taxon>
        <taxon>Ascomycota</taxon>
        <taxon>Pezizomycotina</taxon>
        <taxon>Leotiomycetes</taxon>
        <taxon>Helotiales</taxon>
        <taxon>Dermateaceae</taxon>
        <taxon>Phlyctema</taxon>
    </lineage>
</organism>
<dbReference type="SUPFAM" id="SSF51735">
    <property type="entry name" value="NAD(P)-binding Rossmann-fold domains"/>
    <property type="match status" value="1"/>
</dbReference>
<dbReference type="Proteomes" id="UP001629113">
    <property type="component" value="Unassembled WGS sequence"/>
</dbReference>
<dbReference type="Pfam" id="PF08240">
    <property type="entry name" value="ADH_N"/>
    <property type="match status" value="1"/>
</dbReference>
<evidence type="ECO:0000313" key="9">
    <source>
        <dbReference type="Proteomes" id="UP001629113"/>
    </source>
</evidence>
<dbReference type="InterPro" id="IPR011032">
    <property type="entry name" value="GroES-like_sf"/>
</dbReference>
<evidence type="ECO:0000256" key="3">
    <source>
        <dbReference type="ARBA" id="ARBA00022723"/>
    </source>
</evidence>
<dbReference type="PANTHER" id="PTHR42940">
    <property type="entry name" value="ALCOHOL DEHYDROGENASE 1-RELATED"/>
    <property type="match status" value="1"/>
</dbReference>
<dbReference type="EMBL" id="JBFCZG010000010">
    <property type="protein sequence ID" value="KAL3417888.1"/>
    <property type="molecule type" value="Genomic_DNA"/>
</dbReference>
<accession>A0ABR4P3K3</accession>
<keyword evidence="5" id="KW-0560">Oxidoreductase</keyword>
<feature type="domain" description="Enoyl reductase (ER)" evidence="7">
    <location>
        <begin position="15"/>
        <end position="337"/>
    </location>
</feature>
<dbReference type="Gene3D" id="3.90.180.10">
    <property type="entry name" value="Medium-chain alcohol dehydrogenases, catalytic domain"/>
    <property type="match status" value="1"/>
</dbReference>
<dbReference type="InterPro" id="IPR036291">
    <property type="entry name" value="NAD(P)-bd_dom_sf"/>
</dbReference>
<dbReference type="PANTHER" id="PTHR42940:SF7">
    <property type="entry name" value="ALCOHOL DEHYDROGENASE-LIKE N-TERMINAL DOMAIN-CONTAINING PROTEIN"/>
    <property type="match status" value="1"/>
</dbReference>
<keyword evidence="3 6" id="KW-0479">Metal-binding</keyword>
<dbReference type="SMART" id="SM00829">
    <property type="entry name" value="PKS_ER"/>
    <property type="match status" value="1"/>
</dbReference>
<keyword evidence="4 6" id="KW-0862">Zinc</keyword>
<protein>
    <submittedName>
        <fullName evidence="8">Alcohol dehydrogenase GroES-like domain-containing protein</fullName>
    </submittedName>
</protein>